<protein>
    <submittedName>
        <fullName evidence="2">Uncharacterized protein</fullName>
    </submittedName>
</protein>
<feature type="compositionally biased region" description="Basic and acidic residues" evidence="1">
    <location>
        <begin position="60"/>
        <end position="73"/>
    </location>
</feature>
<accession>A0A172TYC5</accession>
<name>A0A172TYC5_9BACT</name>
<dbReference type="AlphaFoldDB" id="A0A172TYC5"/>
<reference evidence="3" key="1">
    <citation type="submission" date="2015-01" db="EMBL/GenBank/DDBJ databases">
        <title>Flavisolibacter sp./LCS9/ whole genome sequencing.</title>
        <authorList>
            <person name="Kim M.K."/>
            <person name="Srinivasan S."/>
            <person name="Lee J.-J."/>
        </authorList>
    </citation>
    <scope>NUCLEOTIDE SEQUENCE [LARGE SCALE GENOMIC DNA]</scope>
    <source>
        <strain evidence="3">LCS9</strain>
    </source>
</reference>
<gene>
    <name evidence="2" type="ORF">SY85_15780</name>
</gene>
<evidence type="ECO:0000256" key="1">
    <source>
        <dbReference type="SAM" id="MobiDB-lite"/>
    </source>
</evidence>
<feature type="region of interest" description="Disordered" evidence="1">
    <location>
        <begin position="1"/>
        <end position="73"/>
    </location>
</feature>
<sequence length="73" mass="8224">MKEKQWDPARNNEQSPAPGMAAVNTHNPEEETPIEEIYNPENARQEESRQNEGAIPEHQGGLRDKRGEGGKED</sequence>
<evidence type="ECO:0000313" key="3">
    <source>
        <dbReference type="Proteomes" id="UP000077177"/>
    </source>
</evidence>
<dbReference type="Proteomes" id="UP000077177">
    <property type="component" value="Chromosome"/>
</dbReference>
<proteinExistence type="predicted"/>
<organism evidence="2 3">
    <name type="scientific">Flavisolibacter tropicus</name>
    <dbReference type="NCBI Taxonomy" id="1492898"/>
    <lineage>
        <taxon>Bacteria</taxon>
        <taxon>Pseudomonadati</taxon>
        <taxon>Bacteroidota</taxon>
        <taxon>Chitinophagia</taxon>
        <taxon>Chitinophagales</taxon>
        <taxon>Chitinophagaceae</taxon>
        <taxon>Flavisolibacter</taxon>
    </lineage>
</organism>
<evidence type="ECO:0000313" key="2">
    <source>
        <dbReference type="EMBL" id="ANE51737.1"/>
    </source>
</evidence>
<keyword evidence="3" id="KW-1185">Reference proteome</keyword>
<dbReference type="EMBL" id="CP011390">
    <property type="protein sequence ID" value="ANE51737.1"/>
    <property type="molecule type" value="Genomic_DNA"/>
</dbReference>
<dbReference type="OrthoDB" id="9913155at2"/>
<dbReference type="RefSeq" id="WP_066405862.1">
    <property type="nucleotide sequence ID" value="NZ_CP011390.1"/>
</dbReference>
<dbReference type="KEGG" id="fla:SY85_15780"/>
<reference evidence="2 3" key="2">
    <citation type="journal article" date="2016" name="Int. J. Syst. Evol. Microbiol.">
        <title>Flavisolibacter tropicus sp. nov., isolated from tropical soil.</title>
        <authorList>
            <person name="Lee J.J."/>
            <person name="Kang M.S."/>
            <person name="Kim G.S."/>
            <person name="Lee C.S."/>
            <person name="Lim S."/>
            <person name="Lee J."/>
            <person name="Roh S.H."/>
            <person name="Kang H."/>
            <person name="Ha J.M."/>
            <person name="Bae S."/>
            <person name="Jung H.Y."/>
            <person name="Kim M.K."/>
        </authorList>
    </citation>
    <scope>NUCLEOTIDE SEQUENCE [LARGE SCALE GENOMIC DNA]</scope>
    <source>
        <strain evidence="2 3">LCS9</strain>
    </source>
</reference>